<protein>
    <submittedName>
        <fullName evidence="2">Uncharacterized protein</fullName>
    </submittedName>
</protein>
<dbReference type="EMBL" id="CADCVW010000106">
    <property type="protein sequence ID" value="CAA9522796.1"/>
    <property type="molecule type" value="Genomic_DNA"/>
</dbReference>
<feature type="compositionally biased region" description="Low complexity" evidence="1">
    <location>
        <begin position="11"/>
        <end position="21"/>
    </location>
</feature>
<sequence length="49" mass="5741">WPRNRLFPVLPSTSLRSSPATRRPRARASRWSRPTAWPSRGRTRCTRGH</sequence>
<reference evidence="2" key="1">
    <citation type="submission" date="2020-02" db="EMBL/GenBank/DDBJ databases">
        <authorList>
            <person name="Meier V. D."/>
        </authorList>
    </citation>
    <scope>NUCLEOTIDE SEQUENCE</scope>
    <source>
        <strain evidence="2">AVDCRST_MAG39</strain>
    </source>
</reference>
<name>A0A6J4TGP6_9SPHN</name>
<gene>
    <name evidence="2" type="ORF">AVDCRST_MAG39-2882</name>
</gene>
<feature type="non-terminal residue" evidence="2">
    <location>
        <position position="49"/>
    </location>
</feature>
<feature type="non-terminal residue" evidence="2">
    <location>
        <position position="1"/>
    </location>
</feature>
<feature type="region of interest" description="Disordered" evidence="1">
    <location>
        <begin position="11"/>
        <end position="49"/>
    </location>
</feature>
<evidence type="ECO:0000313" key="2">
    <source>
        <dbReference type="EMBL" id="CAA9522796.1"/>
    </source>
</evidence>
<organism evidence="2">
    <name type="scientific">uncultured Sphingomonadaceae bacterium</name>
    <dbReference type="NCBI Taxonomy" id="169976"/>
    <lineage>
        <taxon>Bacteria</taxon>
        <taxon>Pseudomonadati</taxon>
        <taxon>Pseudomonadota</taxon>
        <taxon>Alphaproteobacteria</taxon>
        <taxon>Sphingomonadales</taxon>
        <taxon>Sphingomonadaceae</taxon>
        <taxon>environmental samples</taxon>
    </lineage>
</organism>
<proteinExistence type="predicted"/>
<dbReference type="AlphaFoldDB" id="A0A6J4TGP6"/>
<evidence type="ECO:0000256" key="1">
    <source>
        <dbReference type="SAM" id="MobiDB-lite"/>
    </source>
</evidence>
<accession>A0A6J4TGP6</accession>